<evidence type="ECO:0000256" key="3">
    <source>
        <dbReference type="SAM" id="SignalP"/>
    </source>
</evidence>
<dbReference type="Pfam" id="PF03524">
    <property type="entry name" value="CagX"/>
    <property type="match status" value="1"/>
</dbReference>
<comment type="similarity">
    <text evidence="1">Belongs to the TrbG/VirB9 family.</text>
</comment>
<dbReference type="InterPro" id="IPR014148">
    <property type="entry name" value="VirB9"/>
</dbReference>
<dbReference type="EMBL" id="RSHK01000042">
    <property type="protein sequence ID" value="MIE72703.1"/>
    <property type="molecule type" value="Genomic_DNA"/>
</dbReference>
<dbReference type="InterPro" id="IPR038161">
    <property type="entry name" value="VirB9/CagX/TrbG_C_sf"/>
</dbReference>
<dbReference type="CDD" id="cd06911">
    <property type="entry name" value="VirB9_CagX_TrbG"/>
    <property type="match status" value="1"/>
</dbReference>
<dbReference type="InterPro" id="IPR033645">
    <property type="entry name" value="VirB9/CagX/TrbG_C"/>
</dbReference>
<name>A0A6C8Y714_SALDZ</name>
<proteinExistence type="inferred from homology"/>
<organism evidence="4">
    <name type="scientific">Salmonella diarizonae</name>
    <dbReference type="NCBI Taxonomy" id="59204"/>
    <lineage>
        <taxon>Bacteria</taxon>
        <taxon>Pseudomonadati</taxon>
        <taxon>Pseudomonadota</taxon>
        <taxon>Gammaproteobacteria</taxon>
        <taxon>Enterobacterales</taxon>
        <taxon>Enterobacteriaceae</taxon>
        <taxon>Salmonella</taxon>
    </lineage>
</organism>
<dbReference type="InterPro" id="IPR010258">
    <property type="entry name" value="Conjugal_tfr_TrbG/VirB9/CagX"/>
</dbReference>
<gene>
    <name evidence="4" type="primary">virB9</name>
    <name evidence="4" type="ORF">EL06_25785</name>
</gene>
<dbReference type="PROSITE" id="PS51257">
    <property type="entry name" value="PROKAR_LIPOPROTEIN"/>
    <property type="match status" value="1"/>
</dbReference>
<reference evidence="4" key="1">
    <citation type="submission" date="2018-08" db="EMBL/GenBank/DDBJ databases">
        <authorList>
            <consortium name="GenomeTrakr network: Whole genome sequencing for foodborne pathogen traceback"/>
        </authorList>
    </citation>
    <scope>NUCLEOTIDE SEQUENCE [LARGE SCALE GENOMIC DNA]</scope>
    <source>
        <strain evidence="4">FMA0132</strain>
    </source>
</reference>
<dbReference type="NCBIfam" id="TIGR02781">
    <property type="entry name" value="VirB9"/>
    <property type="match status" value="1"/>
</dbReference>
<evidence type="ECO:0000313" key="4">
    <source>
        <dbReference type="EMBL" id="MIE72703.1"/>
    </source>
</evidence>
<protein>
    <submittedName>
        <fullName evidence="4">P-type conjugative transfer protein VirB9</fullName>
    </submittedName>
</protein>
<evidence type="ECO:0000256" key="1">
    <source>
        <dbReference type="ARBA" id="ARBA00006135"/>
    </source>
</evidence>
<dbReference type="Proteomes" id="UP000885362">
    <property type="component" value="Unassembled WGS sequence"/>
</dbReference>
<dbReference type="AlphaFoldDB" id="A0A6C8Y714"/>
<sequence>MDKKISISTLALFFFSSCAWSVALPRGSAYDSHMQNVTYNSQNSTIVNTRAGFVSTLIFDDDEEVIDAQPGFPAGWKINKDKNRVGITPVPIKQPVTSADGKNVEQVFTPTDKDWQTNLFVTTTKRYYSLMLHVIDDNKPVNGLAFVVRYSYPGEARQQAAAAQAARQKELQDIQEKELIQARFKKATAPRNFNYTKRVAKGSESISPDFAYDDGRFTYLGFSPQKLIPAPFVVVNNHEQVITPTFDTQGNYKVMILRSLSPRFVLRMGNQVVGIENAGYGKVTIAAGSTVSPSVILEDK</sequence>
<evidence type="ECO:0000256" key="2">
    <source>
        <dbReference type="ARBA" id="ARBA00022729"/>
    </source>
</evidence>
<feature type="signal peptide" evidence="3">
    <location>
        <begin position="1"/>
        <end position="21"/>
    </location>
</feature>
<comment type="caution">
    <text evidence="4">The sequence shown here is derived from an EMBL/GenBank/DDBJ whole genome shotgun (WGS) entry which is preliminary data.</text>
</comment>
<dbReference type="Gene3D" id="2.60.40.2500">
    <property type="match status" value="1"/>
</dbReference>
<accession>A0A6C8Y714</accession>
<keyword evidence="2 3" id="KW-0732">Signal</keyword>
<feature type="chain" id="PRO_5025513376" evidence="3">
    <location>
        <begin position="22"/>
        <end position="300"/>
    </location>
</feature>